<dbReference type="InterPro" id="IPR010998">
    <property type="entry name" value="Integrase_recombinase_N"/>
</dbReference>
<dbReference type="AlphaFoldDB" id="A0AA41Z6I5"/>
<dbReference type="SUPFAM" id="SSF56349">
    <property type="entry name" value="DNA breaking-rejoining enzymes"/>
    <property type="match status" value="1"/>
</dbReference>
<keyword evidence="1" id="KW-0238">DNA-binding</keyword>
<reference evidence="2" key="1">
    <citation type="submission" date="2022-05" db="EMBL/GenBank/DDBJ databases">
        <authorList>
            <person name="Pankratov T."/>
        </authorList>
    </citation>
    <scope>NUCLEOTIDE SEQUENCE</scope>
    <source>
        <strain evidence="2">BP6-180914</strain>
    </source>
</reference>
<dbReference type="EMBL" id="JAMOIM010000014">
    <property type="protein sequence ID" value="MCW6510182.1"/>
    <property type="molecule type" value="Genomic_DNA"/>
</dbReference>
<organism evidence="2 3">
    <name type="scientific">Lichenifustis flavocetrariae</name>
    <dbReference type="NCBI Taxonomy" id="2949735"/>
    <lineage>
        <taxon>Bacteria</taxon>
        <taxon>Pseudomonadati</taxon>
        <taxon>Pseudomonadota</taxon>
        <taxon>Alphaproteobacteria</taxon>
        <taxon>Hyphomicrobiales</taxon>
        <taxon>Lichenihabitantaceae</taxon>
        <taxon>Lichenifustis</taxon>
    </lineage>
</organism>
<name>A0AA41Z6I5_9HYPH</name>
<dbReference type="RefSeq" id="WP_282586559.1">
    <property type="nucleotide sequence ID" value="NZ_JAMOIM010000014.1"/>
</dbReference>
<evidence type="ECO:0000313" key="2">
    <source>
        <dbReference type="EMBL" id="MCW6510182.1"/>
    </source>
</evidence>
<protein>
    <recommendedName>
        <fullName evidence="4">Core-binding (CB) domain-containing protein</fullName>
    </recommendedName>
</protein>
<dbReference type="InterPro" id="IPR011010">
    <property type="entry name" value="DNA_brk_join_enz"/>
</dbReference>
<proteinExistence type="predicted"/>
<keyword evidence="3" id="KW-1185">Reference proteome</keyword>
<dbReference type="GO" id="GO:0003677">
    <property type="term" value="F:DNA binding"/>
    <property type="evidence" value="ECO:0007669"/>
    <property type="project" value="UniProtKB-KW"/>
</dbReference>
<evidence type="ECO:0000256" key="1">
    <source>
        <dbReference type="ARBA" id="ARBA00023125"/>
    </source>
</evidence>
<evidence type="ECO:0008006" key="4">
    <source>
        <dbReference type="Google" id="ProtNLM"/>
    </source>
</evidence>
<dbReference type="Gene3D" id="1.10.150.130">
    <property type="match status" value="1"/>
</dbReference>
<evidence type="ECO:0000313" key="3">
    <source>
        <dbReference type="Proteomes" id="UP001165667"/>
    </source>
</evidence>
<gene>
    <name evidence="2" type="ORF">M8523_19365</name>
</gene>
<sequence length="198" mass="21862">MRAQVRANDVIKERDLGAPIVTPERPSLITPPEVPTATVETLSALRLRWIKLNRPSPKQIDDNALYVSYFVQLFGDLPVNEVTKKQVIAFRDKLLDRPRNVPNKLAKSSLAEQIAWGATTKAPRLSRGTINAKGIGSVSTLMRIALDDELITINPCAGTRLKLDDRDVVDREPYSPAELNAIVASKIYQVPARISKAG</sequence>
<accession>A0AA41Z6I5</accession>
<comment type="caution">
    <text evidence="2">The sequence shown here is derived from an EMBL/GenBank/DDBJ whole genome shotgun (WGS) entry which is preliminary data.</text>
</comment>
<dbReference type="Proteomes" id="UP001165667">
    <property type="component" value="Unassembled WGS sequence"/>
</dbReference>